<protein>
    <submittedName>
        <fullName evidence="1">Uncharacterized protein</fullName>
    </submittedName>
</protein>
<dbReference type="Proteomes" id="UP000738325">
    <property type="component" value="Unassembled WGS sequence"/>
</dbReference>
<proteinExistence type="predicted"/>
<dbReference type="EMBL" id="JAAAIP010001039">
    <property type="protein sequence ID" value="KAG0310597.1"/>
    <property type="molecule type" value="Genomic_DNA"/>
</dbReference>
<name>A0A9P6R5K0_9FUNG</name>
<reference evidence="1" key="1">
    <citation type="journal article" date="2020" name="Fungal Divers.">
        <title>Resolving the Mortierellaceae phylogeny through synthesis of multi-gene phylogenetics and phylogenomics.</title>
        <authorList>
            <person name="Vandepol N."/>
            <person name="Liber J."/>
            <person name="Desiro A."/>
            <person name="Na H."/>
            <person name="Kennedy M."/>
            <person name="Barry K."/>
            <person name="Grigoriev I.V."/>
            <person name="Miller A.N."/>
            <person name="O'Donnell K."/>
            <person name="Stajich J.E."/>
            <person name="Bonito G."/>
        </authorList>
    </citation>
    <scope>NUCLEOTIDE SEQUENCE</scope>
    <source>
        <strain evidence="1">REB-010B</strain>
    </source>
</reference>
<evidence type="ECO:0000313" key="2">
    <source>
        <dbReference type="Proteomes" id="UP000738325"/>
    </source>
</evidence>
<dbReference type="AlphaFoldDB" id="A0A9P6R5K0"/>
<sequence length="105" mass="12072">MKVFQVFFQNLTGKTFTKQLSETFTLDDFIKVAGEVNESRGRDETLSWRYVVSGKPLNVNNVKEFDAQKHYITKNCNIFIMGRLLGGWIHQGALQAIAEQQLEDE</sequence>
<comment type="caution">
    <text evidence="1">The sequence shown here is derived from an EMBL/GenBank/DDBJ whole genome shotgun (WGS) entry which is preliminary data.</text>
</comment>
<feature type="non-terminal residue" evidence="1">
    <location>
        <position position="105"/>
    </location>
</feature>
<accession>A0A9P6R5K0</accession>
<keyword evidence="2" id="KW-1185">Reference proteome</keyword>
<gene>
    <name evidence="1" type="ORF">BGZ99_000272</name>
</gene>
<organism evidence="1 2">
    <name type="scientific">Dissophora globulifera</name>
    <dbReference type="NCBI Taxonomy" id="979702"/>
    <lineage>
        <taxon>Eukaryota</taxon>
        <taxon>Fungi</taxon>
        <taxon>Fungi incertae sedis</taxon>
        <taxon>Mucoromycota</taxon>
        <taxon>Mortierellomycotina</taxon>
        <taxon>Mortierellomycetes</taxon>
        <taxon>Mortierellales</taxon>
        <taxon>Mortierellaceae</taxon>
        <taxon>Dissophora</taxon>
    </lineage>
</organism>
<evidence type="ECO:0000313" key="1">
    <source>
        <dbReference type="EMBL" id="KAG0310597.1"/>
    </source>
</evidence>
<dbReference type="OrthoDB" id="419317at2759"/>